<proteinExistence type="predicted"/>
<dbReference type="OrthoDB" id="2386829at2759"/>
<evidence type="ECO:0008006" key="3">
    <source>
        <dbReference type="Google" id="ProtNLM"/>
    </source>
</evidence>
<dbReference type="SUPFAM" id="SSF52047">
    <property type="entry name" value="RNI-like"/>
    <property type="match status" value="1"/>
</dbReference>
<dbReference type="Gene3D" id="3.80.10.10">
    <property type="entry name" value="Ribonuclease Inhibitor"/>
    <property type="match status" value="1"/>
</dbReference>
<comment type="caution">
    <text evidence="1">The sequence shown here is derived from an EMBL/GenBank/DDBJ whole genome shotgun (WGS) entry which is preliminary data.</text>
</comment>
<name>A0A9P6RJ35_9FUNG</name>
<reference evidence="1" key="1">
    <citation type="journal article" date="2020" name="Fungal Divers.">
        <title>Resolving the Mortierellaceae phylogeny through synthesis of multi-gene phylogenetics and phylogenomics.</title>
        <authorList>
            <person name="Vandepol N."/>
            <person name="Liber J."/>
            <person name="Desiro A."/>
            <person name="Na H."/>
            <person name="Kennedy M."/>
            <person name="Barry K."/>
            <person name="Grigoriev I.V."/>
            <person name="Miller A.N."/>
            <person name="O'Donnell K."/>
            <person name="Stajich J.E."/>
            <person name="Bonito G."/>
        </authorList>
    </citation>
    <scope>NUCLEOTIDE SEQUENCE</scope>
    <source>
        <strain evidence="1">NVP60</strain>
    </source>
</reference>
<sequence>MDTACDRFFRTTELVAMIAMLLPKKAIVHLMLTSKKLNKISSQYLYHTLDLLYHHKALCSSPDALLAFSLQSRTVRDITMSDAFFFQYYRGILALQDLQQAASSSSPFLPSWLPPTNFRTSFVVPFPPMSNLQAFSCAFDRYFRSETCAMSTLYRSGGYLAQICFTVQLSPHLTRLTLHSLPIFCMGDINLLAWTLSGMSQLQELRTSVHSTATVLDHVIPTIFFSLPQAIRIFYLHQELIFPEDEPQATGTALRIIHEPMKRRQEPLLRLTGWHVETVRGIPIDTLRSMIQQCPALEEMEMPKIPVVDDDTRLKLAQFIIDHCTNLHTVMQYDDTHDLQGEMAIFLMDIMPRDTLRAFEFREIVDRSGELGDAILRHADSLTTIIIQYAELTEDTIQTILVNCTALEVFDVETEAGYYSDGEMHLENLVAIPWGSSRLRTLKLIVNIGDMNILRSPIYLRDAPVVLSYEEKEQMSFLESLYEQIGLLSELEHLSLSISAPEVPLEDEDEDDDLINWDRYVFPGMLTLDGDKAKGLPGYLGLLSGLNKLKTLQGFVNVSTRETKATMGWREVEWIKENWPCLEKAAFYSNTSSEVRPCFAWLGEKMPGLDMQSMY</sequence>
<organism evidence="1 2">
    <name type="scientific">Linnemannia gamsii</name>
    <dbReference type="NCBI Taxonomy" id="64522"/>
    <lineage>
        <taxon>Eukaryota</taxon>
        <taxon>Fungi</taxon>
        <taxon>Fungi incertae sedis</taxon>
        <taxon>Mucoromycota</taxon>
        <taxon>Mortierellomycotina</taxon>
        <taxon>Mortierellomycetes</taxon>
        <taxon>Mortierellales</taxon>
        <taxon>Mortierellaceae</taxon>
        <taxon>Linnemannia</taxon>
    </lineage>
</organism>
<keyword evidence="2" id="KW-1185">Reference proteome</keyword>
<evidence type="ECO:0000313" key="2">
    <source>
        <dbReference type="Proteomes" id="UP000823405"/>
    </source>
</evidence>
<dbReference type="InterPro" id="IPR032675">
    <property type="entry name" value="LRR_dom_sf"/>
</dbReference>
<protein>
    <recommendedName>
        <fullName evidence="3">F-box domain-containing protein</fullName>
    </recommendedName>
</protein>
<dbReference type="AlphaFoldDB" id="A0A9P6RJ35"/>
<dbReference type="EMBL" id="JAAAIN010000064">
    <property type="protein sequence ID" value="KAG0321412.1"/>
    <property type="molecule type" value="Genomic_DNA"/>
</dbReference>
<evidence type="ECO:0000313" key="1">
    <source>
        <dbReference type="EMBL" id="KAG0321412.1"/>
    </source>
</evidence>
<accession>A0A9P6RJ35</accession>
<dbReference type="Proteomes" id="UP000823405">
    <property type="component" value="Unassembled WGS sequence"/>
</dbReference>
<gene>
    <name evidence="1" type="ORF">BGZ97_011410</name>
</gene>